<gene>
    <name evidence="5" type="ORF">HKW67_14620</name>
</gene>
<name>A0A6M4IT44_9BACT</name>
<keyword evidence="1" id="KW-0805">Transcription regulation</keyword>
<evidence type="ECO:0000259" key="4">
    <source>
        <dbReference type="PROSITE" id="PS50995"/>
    </source>
</evidence>
<keyword evidence="2" id="KW-0804">Transcription</keyword>
<evidence type="ECO:0000256" key="2">
    <source>
        <dbReference type="ARBA" id="ARBA00023163"/>
    </source>
</evidence>
<dbReference type="RefSeq" id="WP_171226089.1">
    <property type="nucleotide sequence ID" value="NZ_CP053085.1"/>
</dbReference>
<evidence type="ECO:0000313" key="6">
    <source>
        <dbReference type="Proteomes" id="UP000500938"/>
    </source>
</evidence>
<protein>
    <submittedName>
        <fullName evidence="5">MarR family transcriptional regulator</fullName>
    </submittedName>
</protein>
<dbReference type="PANTHER" id="PTHR33164">
    <property type="entry name" value="TRANSCRIPTIONAL REGULATOR, MARR FAMILY"/>
    <property type="match status" value="1"/>
</dbReference>
<dbReference type="SUPFAM" id="SSF46785">
    <property type="entry name" value="Winged helix' DNA-binding domain"/>
    <property type="match status" value="1"/>
</dbReference>
<dbReference type="PROSITE" id="PS50995">
    <property type="entry name" value="HTH_MARR_2"/>
    <property type="match status" value="1"/>
</dbReference>
<dbReference type="InterPro" id="IPR039422">
    <property type="entry name" value="MarR/SlyA-like"/>
</dbReference>
<dbReference type="InterPro" id="IPR000835">
    <property type="entry name" value="HTH_MarR-typ"/>
</dbReference>
<dbReference type="SMART" id="SM00347">
    <property type="entry name" value="HTH_MARR"/>
    <property type="match status" value="1"/>
</dbReference>
<dbReference type="InterPro" id="IPR036388">
    <property type="entry name" value="WH-like_DNA-bd_sf"/>
</dbReference>
<dbReference type="EMBL" id="CP053085">
    <property type="protein sequence ID" value="QJR36656.1"/>
    <property type="molecule type" value="Genomic_DNA"/>
</dbReference>
<evidence type="ECO:0000256" key="3">
    <source>
        <dbReference type="SAM" id="MobiDB-lite"/>
    </source>
</evidence>
<dbReference type="PRINTS" id="PR00598">
    <property type="entry name" value="HTHMARR"/>
</dbReference>
<accession>A0A6M4IT44</accession>
<sequence length="177" mass="18797">MATSMRLDSVASETPPNPEAHEPQLDEASSAALRLWVVMSRAHAAIAAHASADVARHGLTLAEFGILEALYHRGPMLLGEVQRRILVSSGGITFLVDRLTAKGLVERRTCEADRRARYAALTPAGTELVARIFPQHAALLTQVMEGLTVDEQSTAADMMRALGLFAAGGAQLANDAG</sequence>
<feature type="domain" description="HTH marR-type" evidence="4">
    <location>
        <begin position="32"/>
        <end position="164"/>
    </location>
</feature>
<dbReference type="Proteomes" id="UP000500938">
    <property type="component" value="Chromosome"/>
</dbReference>
<dbReference type="Gene3D" id="1.10.10.10">
    <property type="entry name" value="Winged helix-like DNA-binding domain superfamily/Winged helix DNA-binding domain"/>
    <property type="match status" value="1"/>
</dbReference>
<keyword evidence="6" id="KW-1185">Reference proteome</keyword>
<dbReference type="KEGG" id="ggr:HKW67_14620"/>
<dbReference type="GO" id="GO:0003700">
    <property type="term" value="F:DNA-binding transcription factor activity"/>
    <property type="evidence" value="ECO:0007669"/>
    <property type="project" value="InterPro"/>
</dbReference>
<feature type="region of interest" description="Disordered" evidence="3">
    <location>
        <begin position="1"/>
        <end position="25"/>
    </location>
</feature>
<dbReference type="InterPro" id="IPR036390">
    <property type="entry name" value="WH_DNA-bd_sf"/>
</dbReference>
<dbReference type="AlphaFoldDB" id="A0A6M4IT44"/>
<evidence type="ECO:0000313" key="5">
    <source>
        <dbReference type="EMBL" id="QJR36656.1"/>
    </source>
</evidence>
<dbReference type="PANTHER" id="PTHR33164:SF56">
    <property type="entry name" value="HTH-TYPE TRANSCRIPTIONAL REGULATOR MHQR"/>
    <property type="match status" value="1"/>
</dbReference>
<reference evidence="5 6" key="1">
    <citation type="submission" date="2020-05" db="EMBL/GenBank/DDBJ databases">
        <title>Complete genome sequence of Gemmatimonas greenlandica TET16.</title>
        <authorList>
            <person name="Zeng Y."/>
        </authorList>
    </citation>
    <scope>NUCLEOTIDE SEQUENCE [LARGE SCALE GENOMIC DNA]</scope>
    <source>
        <strain evidence="5 6">TET16</strain>
    </source>
</reference>
<dbReference type="GO" id="GO:0006950">
    <property type="term" value="P:response to stress"/>
    <property type="evidence" value="ECO:0007669"/>
    <property type="project" value="TreeGrafter"/>
</dbReference>
<organism evidence="5 6">
    <name type="scientific">Gemmatimonas groenlandica</name>
    <dbReference type="NCBI Taxonomy" id="2732249"/>
    <lineage>
        <taxon>Bacteria</taxon>
        <taxon>Pseudomonadati</taxon>
        <taxon>Gemmatimonadota</taxon>
        <taxon>Gemmatimonadia</taxon>
        <taxon>Gemmatimonadales</taxon>
        <taxon>Gemmatimonadaceae</taxon>
        <taxon>Gemmatimonas</taxon>
    </lineage>
</organism>
<evidence type="ECO:0000256" key="1">
    <source>
        <dbReference type="ARBA" id="ARBA00023015"/>
    </source>
</evidence>
<dbReference type="Pfam" id="PF12802">
    <property type="entry name" value="MarR_2"/>
    <property type="match status" value="1"/>
</dbReference>
<proteinExistence type="predicted"/>